<dbReference type="EMBL" id="UINC01000993">
    <property type="protein sequence ID" value="SUZ66759.1"/>
    <property type="molecule type" value="Genomic_DNA"/>
</dbReference>
<dbReference type="GO" id="GO:0055085">
    <property type="term" value="P:transmembrane transport"/>
    <property type="evidence" value="ECO:0007669"/>
    <property type="project" value="InterPro"/>
</dbReference>
<organism evidence="10">
    <name type="scientific">marine metagenome</name>
    <dbReference type="NCBI Taxonomy" id="408172"/>
    <lineage>
        <taxon>unclassified sequences</taxon>
        <taxon>metagenomes</taxon>
        <taxon>ecological metagenomes</taxon>
    </lineage>
</organism>
<proteinExistence type="predicted"/>
<protein>
    <recommendedName>
        <fullName evidence="9">ABC transmembrane type-1 domain-containing protein</fullName>
    </recommendedName>
</protein>
<dbReference type="CDD" id="cd06261">
    <property type="entry name" value="TM_PBP2"/>
    <property type="match status" value="2"/>
</dbReference>
<evidence type="ECO:0000256" key="1">
    <source>
        <dbReference type="ARBA" id="ARBA00004429"/>
    </source>
</evidence>
<dbReference type="Pfam" id="PF00528">
    <property type="entry name" value="BPD_transp_1"/>
    <property type="match status" value="2"/>
</dbReference>
<keyword evidence="2" id="KW-0813">Transport</keyword>
<reference evidence="10" key="1">
    <citation type="submission" date="2018-05" db="EMBL/GenBank/DDBJ databases">
        <authorList>
            <person name="Lanie J.A."/>
            <person name="Ng W.-L."/>
            <person name="Kazmierczak K.M."/>
            <person name="Andrzejewski T.M."/>
            <person name="Davidsen T.M."/>
            <person name="Wayne K.J."/>
            <person name="Tettelin H."/>
            <person name="Glass J.I."/>
            <person name="Rusch D."/>
            <person name="Podicherti R."/>
            <person name="Tsui H.-C.T."/>
            <person name="Winkler M.E."/>
        </authorList>
    </citation>
    <scope>NUCLEOTIDE SEQUENCE</scope>
</reference>
<accession>A0A381PL25</accession>
<feature type="transmembrane region" description="Helical" evidence="8">
    <location>
        <begin position="185"/>
        <end position="212"/>
    </location>
</feature>
<keyword evidence="5 8" id="KW-0812">Transmembrane</keyword>
<name>A0A381PL25_9ZZZZ</name>
<feature type="domain" description="ABC transmembrane type-1" evidence="9">
    <location>
        <begin position="331"/>
        <end position="525"/>
    </location>
</feature>
<dbReference type="PROSITE" id="PS50928">
    <property type="entry name" value="ABC_TM1"/>
    <property type="match status" value="2"/>
</dbReference>
<dbReference type="SUPFAM" id="SSF161098">
    <property type="entry name" value="MetI-like"/>
    <property type="match status" value="2"/>
</dbReference>
<comment type="subcellular location">
    <subcellularLocation>
        <location evidence="1">Cell inner membrane</location>
        <topology evidence="1">Multi-pass membrane protein</topology>
    </subcellularLocation>
</comment>
<evidence type="ECO:0000256" key="3">
    <source>
        <dbReference type="ARBA" id="ARBA00022475"/>
    </source>
</evidence>
<feature type="transmembrane region" description="Helical" evidence="8">
    <location>
        <begin position="91"/>
        <end position="116"/>
    </location>
</feature>
<evidence type="ECO:0000256" key="5">
    <source>
        <dbReference type="ARBA" id="ARBA00022692"/>
    </source>
</evidence>
<dbReference type="GO" id="GO:0005886">
    <property type="term" value="C:plasma membrane"/>
    <property type="evidence" value="ECO:0007669"/>
    <property type="project" value="UniProtKB-SubCell"/>
</dbReference>
<keyword evidence="6 8" id="KW-1133">Transmembrane helix</keyword>
<feature type="transmembrane region" description="Helical" evidence="8">
    <location>
        <begin position="453"/>
        <end position="471"/>
    </location>
</feature>
<dbReference type="InterPro" id="IPR000515">
    <property type="entry name" value="MetI-like"/>
</dbReference>
<sequence length="538" mass="57068">VGPVRWAARVLCVVVPAAFLGVFFLYPVGTILVRGLGADGLDRLLGLPGRASFRGVAWFTVWQATVSTLLTVVVALPGAHLLARRRFRGRALFRAATTVPFVLPTVVVGGAFLALFDRFGLVDGPFRATRTVWAILAAHVFFNVAVVLRTVGGFWEGLDHRPEEQARVLGATPWQAFRWVTLPRLWPSIAAASSIVFLFCFTSFGVILILGGPTRATLETEVWRHAVFRGDLASATALAVVQLAAVLAMVVVANRLQRRRAVGQRPVRRKVPRAGARLLAGNLGLLGAVLGLPVAVLVERSLATDGGWSLRNYAALADRVNLLPVSAIEALQNSLLFAVVATGLAVVVGGLASLVVVHGRRAASRAFDLGMMLPLGASAVTLGFGMLIALDEPPLDLRSSRWLVPVAHALVGVPFVMRTVVPTLRGIDSRLREAAATLGASPARVRREVDLPIAARALAVGAGFSFAVSLGEFGATSFLPRNPDRLTAPLALFRLLGTPGETLRGQAMALAVVLMVLTAASVLAIEGWGRRGSVRGDL</sequence>
<evidence type="ECO:0000256" key="7">
    <source>
        <dbReference type="ARBA" id="ARBA00023136"/>
    </source>
</evidence>
<feature type="domain" description="ABC transmembrane type-1" evidence="9">
    <location>
        <begin position="57"/>
        <end position="253"/>
    </location>
</feature>
<feature type="transmembrane region" description="Helical" evidence="8">
    <location>
        <begin position="56"/>
        <end position="79"/>
    </location>
</feature>
<feature type="transmembrane region" description="Helical" evidence="8">
    <location>
        <begin position="274"/>
        <end position="298"/>
    </location>
</feature>
<feature type="transmembrane region" description="Helical" evidence="8">
    <location>
        <begin position="12"/>
        <end position="36"/>
    </location>
</feature>
<dbReference type="PANTHER" id="PTHR43357">
    <property type="entry name" value="INNER MEMBRANE ABC TRANSPORTER PERMEASE PROTEIN YDCV"/>
    <property type="match status" value="1"/>
</dbReference>
<feature type="transmembrane region" description="Helical" evidence="8">
    <location>
        <begin position="232"/>
        <end position="253"/>
    </location>
</feature>
<dbReference type="InterPro" id="IPR035906">
    <property type="entry name" value="MetI-like_sf"/>
</dbReference>
<evidence type="ECO:0000256" key="8">
    <source>
        <dbReference type="SAM" id="Phobius"/>
    </source>
</evidence>
<keyword evidence="3" id="KW-1003">Cell membrane</keyword>
<feature type="non-terminal residue" evidence="10">
    <location>
        <position position="1"/>
    </location>
</feature>
<feature type="transmembrane region" description="Helical" evidence="8">
    <location>
        <begin position="131"/>
        <end position="151"/>
    </location>
</feature>
<gene>
    <name evidence="10" type="ORF">METZ01_LOCUS19613</name>
</gene>
<evidence type="ECO:0000256" key="2">
    <source>
        <dbReference type="ARBA" id="ARBA00022448"/>
    </source>
</evidence>
<feature type="transmembrane region" description="Helical" evidence="8">
    <location>
        <begin position="402"/>
        <end position="421"/>
    </location>
</feature>
<evidence type="ECO:0000256" key="6">
    <source>
        <dbReference type="ARBA" id="ARBA00022989"/>
    </source>
</evidence>
<keyword evidence="7 8" id="KW-0472">Membrane</keyword>
<keyword evidence="4" id="KW-0997">Cell inner membrane</keyword>
<evidence type="ECO:0000256" key="4">
    <source>
        <dbReference type="ARBA" id="ARBA00022519"/>
    </source>
</evidence>
<dbReference type="AlphaFoldDB" id="A0A381PL25"/>
<evidence type="ECO:0000313" key="10">
    <source>
        <dbReference type="EMBL" id="SUZ66759.1"/>
    </source>
</evidence>
<feature type="transmembrane region" description="Helical" evidence="8">
    <location>
        <begin position="507"/>
        <end position="525"/>
    </location>
</feature>
<feature type="transmembrane region" description="Helical" evidence="8">
    <location>
        <begin position="369"/>
        <end position="390"/>
    </location>
</feature>
<evidence type="ECO:0000259" key="9">
    <source>
        <dbReference type="PROSITE" id="PS50928"/>
    </source>
</evidence>
<feature type="transmembrane region" description="Helical" evidence="8">
    <location>
        <begin position="335"/>
        <end position="357"/>
    </location>
</feature>
<dbReference type="PANTHER" id="PTHR43357:SF4">
    <property type="entry name" value="INNER MEMBRANE ABC TRANSPORTER PERMEASE PROTEIN YDCV"/>
    <property type="match status" value="1"/>
</dbReference>
<dbReference type="Gene3D" id="1.10.3720.10">
    <property type="entry name" value="MetI-like"/>
    <property type="match status" value="2"/>
</dbReference>